<comment type="caution">
    <text evidence="2">The sequence shown here is derived from an EMBL/GenBank/DDBJ whole genome shotgun (WGS) entry which is preliminary data.</text>
</comment>
<evidence type="ECO:0000313" key="2">
    <source>
        <dbReference type="EMBL" id="KAG7290905.1"/>
    </source>
</evidence>
<name>A0AAD4F0S9_9PEZI</name>
<keyword evidence="3" id="KW-1185">Reference proteome</keyword>
<sequence length="120" mass="13007">MAVPEGVVMKDLGTEPKTDADGGVLADSITDKPTDSHTLAVEAPVVAVEGGSSSNPVDRGWNRDDPRDVARLVDGLRNEDFWLLVRRFNKQVFYIKETGKIPASGLDLNLADQAEFAPNK</sequence>
<protein>
    <submittedName>
        <fullName evidence="2">Uncharacterized protein</fullName>
    </submittedName>
</protein>
<accession>A0AAD4F0S9</accession>
<feature type="region of interest" description="Disordered" evidence="1">
    <location>
        <begin position="1"/>
        <end position="31"/>
    </location>
</feature>
<dbReference type="Proteomes" id="UP001197093">
    <property type="component" value="Unassembled WGS sequence"/>
</dbReference>
<organism evidence="2 3">
    <name type="scientific">Staphylotrichum longicolle</name>
    <dbReference type="NCBI Taxonomy" id="669026"/>
    <lineage>
        <taxon>Eukaryota</taxon>
        <taxon>Fungi</taxon>
        <taxon>Dikarya</taxon>
        <taxon>Ascomycota</taxon>
        <taxon>Pezizomycotina</taxon>
        <taxon>Sordariomycetes</taxon>
        <taxon>Sordariomycetidae</taxon>
        <taxon>Sordariales</taxon>
        <taxon>Chaetomiaceae</taxon>
        <taxon>Staphylotrichum</taxon>
    </lineage>
</organism>
<reference evidence="2" key="1">
    <citation type="submission" date="2023-02" db="EMBL/GenBank/DDBJ databases">
        <authorList>
            <person name="Palmer J.M."/>
        </authorList>
    </citation>
    <scope>NUCLEOTIDE SEQUENCE</scope>
    <source>
        <strain evidence="2">FW57</strain>
    </source>
</reference>
<gene>
    <name evidence="2" type="ORF">NEMBOFW57_000910</name>
</gene>
<dbReference type="PANTHER" id="PTHR38694:SF1">
    <property type="entry name" value="PEROXIN DOMAIN-CONTAINING PROTEIN"/>
    <property type="match status" value="1"/>
</dbReference>
<evidence type="ECO:0000313" key="3">
    <source>
        <dbReference type="Proteomes" id="UP001197093"/>
    </source>
</evidence>
<dbReference type="PANTHER" id="PTHR38694">
    <property type="entry name" value="CONSERVED EXPRESSED PROTEIN"/>
    <property type="match status" value="1"/>
</dbReference>
<dbReference type="EMBL" id="JAHCVI010000001">
    <property type="protein sequence ID" value="KAG7290905.1"/>
    <property type="molecule type" value="Genomic_DNA"/>
</dbReference>
<dbReference type="InterPro" id="IPR021709">
    <property type="entry name" value="DUF3292"/>
</dbReference>
<evidence type="ECO:0000256" key="1">
    <source>
        <dbReference type="SAM" id="MobiDB-lite"/>
    </source>
</evidence>
<proteinExistence type="predicted"/>
<dbReference type="AlphaFoldDB" id="A0AAD4F0S9"/>
<dbReference type="Pfam" id="PF11696">
    <property type="entry name" value="DUF3292"/>
    <property type="match status" value="1"/>
</dbReference>